<sequence>MMYAMAAVMEGPLADLRAWKPTHCSIARALEIVGTRSALLLMREAYYGTTRFDGFAERVGVTEAVAAKQLRKLVEHGLLEKQPYREEGQRTRHEYVLTQMGRDLLPVILALWQWGDKYQQDDGVPLLLVEDSTGSPVNVQIRSAAGSEVGLEDIRVRVNRDAYLSR</sequence>
<evidence type="ECO:0000256" key="3">
    <source>
        <dbReference type="ARBA" id="ARBA00023163"/>
    </source>
</evidence>
<dbReference type="InterPro" id="IPR036390">
    <property type="entry name" value="WH_DNA-bd_sf"/>
</dbReference>
<comment type="caution">
    <text evidence="5">The sequence shown here is derived from an EMBL/GenBank/DDBJ whole genome shotgun (WGS) entry which is preliminary data.</text>
</comment>
<proteinExistence type="predicted"/>
<evidence type="ECO:0000256" key="2">
    <source>
        <dbReference type="ARBA" id="ARBA00023125"/>
    </source>
</evidence>
<dbReference type="GO" id="GO:0003677">
    <property type="term" value="F:DNA binding"/>
    <property type="evidence" value="ECO:0007669"/>
    <property type="project" value="UniProtKB-KW"/>
</dbReference>
<dbReference type="SUPFAM" id="SSF46785">
    <property type="entry name" value="Winged helix' DNA-binding domain"/>
    <property type="match status" value="1"/>
</dbReference>
<keyword evidence="2" id="KW-0238">DNA-binding</keyword>
<evidence type="ECO:0000313" key="6">
    <source>
        <dbReference type="Proteomes" id="UP000322244"/>
    </source>
</evidence>
<dbReference type="Pfam" id="PF01638">
    <property type="entry name" value="HxlR"/>
    <property type="match status" value="1"/>
</dbReference>
<name>A0A5A7S6B0_9NOCA</name>
<reference evidence="5 6" key="1">
    <citation type="submission" date="2019-07" db="EMBL/GenBank/DDBJ databases">
        <title>Rhodococcus cavernicolus sp. nov., isolated from a cave.</title>
        <authorList>
            <person name="Lee S.D."/>
        </authorList>
    </citation>
    <scope>NUCLEOTIDE SEQUENCE [LARGE SCALE GENOMIC DNA]</scope>
    <source>
        <strain evidence="5 6">C1-24</strain>
    </source>
</reference>
<dbReference type="AlphaFoldDB" id="A0A5A7S6B0"/>
<dbReference type="Gene3D" id="1.10.10.10">
    <property type="entry name" value="Winged helix-like DNA-binding domain superfamily/Winged helix DNA-binding domain"/>
    <property type="match status" value="1"/>
</dbReference>
<evidence type="ECO:0000313" key="5">
    <source>
        <dbReference type="EMBL" id="KAA0018460.1"/>
    </source>
</evidence>
<dbReference type="PROSITE" id="PS51118">
    <property type="entry name" value="HTH_HXLR"/>
    <property type="match status" value="1"/>
</dbReference>
<keyword evidence="3" id="KW-0804">Transcription</keyword>
<accession>A0A5A7S6B0</accession>
<evidence type="ECO:0000259" key="4">
    <source>
        <dbReference type="PROSITE" id="PS51118"/>
    </source>
</evidence>
<gene>
    <name evidence="5" type="ORF">FOY51_23535</name>
</gene>
<protein>
    <submittedName>
        <fullName evidence="5">Helix-turn-helix transcriptional regulator</fullName>
    </submittedName>
</protein>
<dbReference type="PANTHER" id="PTHR33204">
    <property type="entry name" value="TRANSCRIPTIONAL REGULATOR, MARR FAMILY"/>
    <property type="match status" value="1"/>
</dbReference>
<keyword evidence="1" id="KW-0805">Transcription regulation</keyword>
<organism evidence="5 6">
    <name type="scientific">Antrihabitans cavernicola</name>
    <dbReference type="NCBI Taxonomy" id="2495913"/>
    <lineage>
        <taxon>Bacteria</taxon>
        <taxon>Bacillati</taxon>
        <taxon>Actinomycetota</taxon>
        <taxon>Actinomycetes</taxon>
        <taxon>Mycobacteriales</taxon>
        <taxon>Nocardiaceae</taxon>
        <taxon>Antrihabitans</taxon>
    </lineage>
</organism>
<dbReference type="Proteomes" id="UP000322244">
    <property type="component" value="Unassembled WGS sequence"/>
</dbReference>
<dbReference type="EMBL" id="VLNY01000017">
    <property type="protein sequence ID" value="KAA0018460.1"/>
    <property type="molecule type" value="Genomic_DNA"/>
</dbReference>
<evidence type="ECO:0000256" key="1">
    <source>
        <dbReference type="ARBA" id="ARBA00023015"/>
    </source>
</evidence>
<dbReference type="PANTHER" id="PTHR33204:SF18">
    <property type="entry name" value="TRANSCRIPTIONAL REGULATORY PROTEIN"/>
    <property type="match status" value="1"/>
</dbReference>
<dbReference type="InterPro" id="IPR002577">
    <property type="entry name" value="HTH_HxlR"/>
</dbReference>
<dbReference type="InterPro" id="IPR036388">
    <property type="entry name" value="WH-like_DNA-bd_sf"/>
</dbReference>
<feature type="domain" description="HTH hxlR-type" evidence="4">
    <location>
        <begin position="24"/>
        <end position="123"/>
    </location>
</feature>
<keyword evidence="6" id="KW-1185">Reference proteome</keyword>
<dbReference type="OrthoDB" id="5183359at2"/>